<evidence type="ECO:0000313" key="3">
    <source>
        <dbReference type="EMBL" id="TDQ52430.1"/>
    </source>
</evidence>
<comment type="caution">
    <text evidence="3">The sequence shown here is derived from an EMBL/GenBank/DDBJ whole genome shotgun (WGS) entry which is preliminary data.</text>
</comment>
<feature type="transmembrane region" description="Helical" evidence="1">
    <location>
        <begin position="109"/>
        <end position="126"/>
    </location>
</feature>
<proteinExistence type="predicted"/>
<keyword evidence="1" id="KW-0472">Membrane</keyword>
<name>A0A4R6UY50_9ACTN</name>
<dbReference type="Pfam" id="PF13548">
    <property type="entry name" value="DUF4126"/>
    <property type="match status" value="1"/>
</dbReference>
<keyword evidence="1" id="KW-1133">Transmembrane helix</keyword>
<evidence type="ECO:0000259" key="2">
    <source>
        <dbReference type="Pfam" id="PF13548"/>
    </source>
</evidence>
<keyword evidence="1" id="KW-0812">Transmembrane</keyword>
<evidence type="ECO:0000313" key="4">
    <source>
        <dbReference type="Proteomes" id="UP000295281"/>
    </source>
</evidence>
<dbReference type="AlphaFoldDB" id="A0A4R6UY50"/>
<keyword evidence="4" id="KW-1185">Reference proteome</keyword>
<organism evidence="3 4">
    <name type="scientific">Actinorugispora endophytica</name>
    <dbReference type="NCBI Taxonomy" id="1605990"/>
    <lineage>
        <taxon>Bacteria</taxon>
        <taxon>Bacillati</taxon>
        <taxon>Actinomycetota</taxon>
        <taxon>Actinomycetes</taxon>
        <taxon>Streptosporangiales</taxon>
        <taxon>Nocardiopsidaceae</taxon>
        <taxon>Actinorugispora</taxon>
    </lineage>
</organism>
<feature type="transmembrane region" description="Helical" evidence="1">
    <location>
        <begin position="155"/>
        <end position="182"/>
    </location>
</feature>
<feature type="transmembrane region" description="Helical" evidence="1">
    <location>
        <begin position="7"/>
        <end position="27"/>
    </location>
</feature>
<dbReference type="RefSeq" id="WP_133741332.1">
    <property type="nucleotide sequence ID" value="NZ_SNYN01000006.1"/>
</dbReference>
<protein>
    <submittedName>
        <fullName evidence="3">Uncharacterized protein DUF4126</fullName>
    </submittedName>
</protein>
<reference evidence="3 4" key="1">
    <citation type="submission" date="2019-03" db="EMBL/GenBank/DDBJ databases">
        <title>Genomic Encyclopedia of Type Strains, Phase IV (KMG-IV): sequencing the most valuable type-strain genomes for metagenomic binning, comparative biology and taxonomic classification.</title>
        <authorList>
            <person name="Goeker M."/>
        </authorList>
    </citation>
    <scope>NUCLEOTIDE SEQUENCE [LARGE SCALE GENOMIC DNA]</scope>
    <source>
        <strain evidence="3 4">DSM 46770</strain>
    </source>
</reference>
<accession>A0A4R6UY50</accession>
<evidence type="ECO:0000256" key="1">
    <source>
        <dbReference type="SAM" id="Phobius"/>
    </source>
</evidence>
<dbReference type="InterPro" id="IPR025196">
    <property type="entry name" value="DUF4126"/>
</dbReference>
<dbReference type="Proteomes" id="UP000295281">
    <property type="component" value="Unassembled WGS sequence"/>
</dbReference>
<dbReference type="EMBL" id="SNYN01000006">
    <property type="protein sequence ID" value="TDQ52430.1"/>
    <property type="molecule type" value="Genomic_DNA"/>
</dbReference>
<dbReference type="OrthoDB" id="161516at2"/>
<sequence length="205" mass="21316">MEILTAIGMASSAGLNAYIPLIVAGLLARYTGLLTLGPGWEWLENPWTLGLLGVLLVIEFFADKIPAVDSVNDVIQTVVRPASGGIVFGASGTALAAEATAADAGDGGSVWMVVAGAVIALVFHGAKALLRPVVNTLTAGVGAPVASTAEDTASVLMSLLAVVVPILVLVFVPLLLLGVVWARRRVRLRRERKTDRRTAGKDLIE</sequence>
<feature type="domain" description="DUF4126" evidence="2">
    <location>
        <begin position="3"/>
        <end position="184"/>
    </location>
</feature>
<gene>
    <name evidence="3" type="ORF">EV190_10668</name>
</gene>